<name>A0A5B8JGM1_9ACTN</name>
<evidence type="ECO:0000313" key="1">
    <source>
        <dbReference type="EMBL" id="QDY79434.1"/>
    </source>
</evidence>
<protein>
    <recommendedName>
        <fullName evidence="3">PE domain-containing protein</fullName>
    </recommendedName>
</protein>
<dbReference type="EMBL" id="CP042266">
    <property type="protein sequence ID" value="QDY79434.1"/>
    <property type="molecule type" value="Genomic_DNA"/>
</dbReference>
<reference evidence="1 2" key="1">
    <citation type="submission" date="2019-07" db="EMBL/GenBank/DDBJ databases">
        <authorList>
            <person name="Zhu P."/>
        </authorList>
    </citation>
    <scope>NUCLEOTIDE SEQUENCE [LARGE SCALE GENOMIC DNA]</scope>
    <source>
        <strain evidence="1 2">SSL-25</strain>
    </source>
</reference>
<keyword evidence="2" id="KW-1185">Reference proteome</keyword>
<evidence type="ECO:0008006" key="3">
    <source>
        <dbReference type="Google" id="ProtNLM"/>
    </source>
</evidence>
<dbReference type="RefSeq" id="WP_146482723.1">
    <property type="nucleotide sequence ID" value="NZ_CP042266.1"/>
</dbReference>
<dbReference type="AlphaFoldDB" id="A0A5B8JGM1"/>
<dbReference type="KEGG" id="sqz:FQU76_26160"/>
<dbReference type="OrthoDB" id="4216415at2"/>
<gene>
    <name evidence="1" type="ORF">FQU76_26160</name>
</gene>
<organism evidence="1 2">
    <name type="scientific">Streptomyces qinzhouensis</name>
    <dbReference type="NCBI Taxonomy" id="2599401"/>
    <lineage>
        <taxon>Bacteria</taxon>
        <taxon>Bacillati</taxon>
        <taxon>Actinomycetota</taxon>
        <taxon>Actinomycetes</taxon>
        <taxon>Kitasatosporales</taxon>
        <taxon>Streptomycetaceae</taxon>
        <taxon>Streptomyces</taxon>
    </lineage>
</organism>
<evidence type="ECO:0000313" key="2">
    <source>
        <dbReference type="Proteomes" id="UP000320580"/>
    </source>
</evidence>
<accession>A0A5B8JGM1</accession>
<sequence length="101" mass="10599">MAEIEVPGTEVEQMGQLLGRVMELIDTRSAGFDAVAVGPPLAAAGAAFDEAWDDGRFQLKRECKGLKEGCEAIVKGFADADREMAASLKDDGGTPDGGGRR</sequence>
<dbReference type="Proteomes" id="UP000320580">
    <property type="component" value="Chromosome"/>
</dbReference>
<proteinExistence type="predicted"/>